<dbReference type="CDD" id="cd16917">
    <property type="entry name" value="HATPase_UhpB-NarQ-NarX-like"/>
    <property type="match status" value="1"/>
</dbReference>
<accession>A0A412AZ53</accession>
<name>A0A412AZ53_9FIRM</name>
<evidence type="ECO:0000313" key="12">
    <source>
        <dbReference type="Proteomes" id="UP000284751"/>
    </source>
</evidence>
<evidence type="ECO:0000256" key="8">
    <source>
        <dbReference type="ARBA" id="ARBA00023012"/>
    </source>
</evidence>
<gene>
    <name evidence="11" type="ORF">DWY99_03575</name>
</gene>
<dbReference type="EMBL" id="QRTC01000008">
    <property type="protein sequence ID" value="RGQ43081.1"/>
    <property type="molecule type" value="Genomic_DNA"/>
</dbReference>
<dbReference type="GO" id="GO:0005524">
    <property type="term" value="F:ATP binding"/>
    <property type="evidence" value="ECO:0007669"/>
    <property type="project" value="UniProtKB-KW"/>
</dbReference>
<dbReference type="GO" id="GO:0046983">
    <property type="term" value="F:protein dimerization activity"/>
    <property type="evidence" value="ECO:0007669"/>
    <property type="project" value="InterPro"/>
</dbReference>
<keyword evidence="9" id="KW-0472">Membrane</keyword>
<feature type="transmembrane region" description="Helical" evidence="9">
    <location>
        <begin position="67"/>
        <end position="85"/>
    </location>
</feature>
<feature type="transmembrane region" description="Helical" evidence="9">
    <location>
        <begin position="113"/>
        <end position="129"/>
    </location>
</feature>
<dbReference type="SMART" id="SM00387">
    <property type="entry name" value="HATPase_c"/>
    <property type="match status" value="1"/>
</dbReference>
<evidence type="ECO:0000259" key="10">
    <source>
        <dbReference type="SMART" id="SM00387"/>
    </source>
</evidence>
<evidence type="ECO:0000256" key="5">
    <source>
        <dbReference type="ARBA" id="ARBA00022741"/>
    </source>
</evidence>
<protein>
    <recommendedName>
        <fullName evidence="2">histidine kinase</fullName>
        <ecNumber evidence="2">2.7.13.3</ecNumber>
    </recommendedName>
</protein>
<comment type="caution">
    <text evidence="11">The sequence shown here is derived from an EMBL/GenBank/DDBJ whole genome shotgun (WGS) entry which is preliminary data.</text>
</comment>
<dbReference type="Pfam" id="PF02518">
    <property type="entry name" value="HATPase_c"/>
    <property type="match status" value="1"/>
</dbReference>
<feature type="transmembrane region" description="Helical" evidence="9">
    <location>
        <begin position="42"/>
        <end position="60"/>
    </location>
</feature>
<dbReference type="InterPro" id="IPR003594">
    <property type="entry name" value="HATPase_dom"/>
</dbReference>
<organism evidence="11 12">
    <name type="scientific">[Clostridium] leptum</name>
    <dbReference type="NCBI Taxonomy" id="1535"/>
    <lineage>
        <taxon>Bacteria</taxon>
        <taxon>Bacillati</taxon>
        <taxon>Bacillota</taxon>
        <taxon>Clostridia</taxon>
        <taxon>Eubacteriales</taxon>
        <taxon>Oscillospiraceae</taxon>
        <taxon>Oscillospiraceae incertae sedis</taxon>
    </lineage>
</organism>
<dbReference type="InterPro" id="IPR050482">
    <property type="entry name" value="Sensor_HK_TwoCompSys"/>
</dbReference>
<dbReference type="Proteomes" id="UP000284751">
    <property type="component" value="Unassembled WGS sequence"/>
</dbReference>
<keyword evidence="5" id="KW-0547">Nucleotide-binding</keyword>
<feature type="domain" description="Histidine kinase/HSP90-like ATPase" evidence="10">
    <location>
        <begin position="311"/>
        <end position="400"/>
    </location>
</feature>
<sequence length="406" mass="46489">MDMTRVKKLLWSYSFNIGAALLSCSLILQQLAANKFSFSANIYFFVCFTVYYFCALFSPLRPCGKTFSIFIARIVIIFLICYPIAYDVLIPLIFGASLLIDIFLFSRLPTNRYLSLALAAITGLLIIPHPRWDHKLPQSGWLEGICVLAVLVLLAVLLDFLKMQAVFRNRLQRDINTLTISLQRLTSANLNIQHQTSDIEKRSIDEERKRITRELHDLTGYTFTNILMLMESAIRKNDAENEELTHLLVLARDQAQEGLRETRNVLYRLRKEELPIRGLMAINRMVRIFEEITGMTVTQTYTNISSSYTEEIDRFIYKFVQETLLNAFKHAHASQVDIHYYVLDSLLSISVQDNGQGTSVVHEGIGLSGIRERLEKLGGNLQTRHDLGGFTIIARLPLPLYKECPQ</sequence>
<proteinExistence type="predicted"/>
<keyword evidence="4" id="KW-0808">Transferase</keyword>
<evidence type="ECO:0000256" key="7">
    <source>
        <dbReference type="ARBA" id="ARBA00022840"/>
    </source>
</evidence>
<dbReference type="InterPro" id="IPR036890">
    <property type="entry name" value="HATPase_C_sf"/>
</dbReference>
<dbReference type="InterPro" id="IPR011712">
    <property type="entry name" value="Sig_transdc_His_kin_sub3_dim/P"/>
</dbReference>
<keyword evidence="6" id="KW-0418">Kinase</keyword>
<reference evidence="11 12" key="1">
    <citation type="submission" date="2018-08" db="EMBL/GenBank/DDBJ databases">
        <title>A genome reference for cultivated species of the human gut microbiota.</title>
        <authorList>
            <person name="Zou Y."/>
            <person name="Xue W."/>
            <person name="Luo G."/>
        </authorList>
    </citation>
    <scope>NUCLEOTIDE SEQUENCE [LARGE SCALE GENOMIC DNA]</scope>
    <source>
        <strain evidence="11 12">AF28-26</strain>
    </source>
</reference>
<comment type="catalytic activity">
    <reaction evidence="1">
        <text>ATP + protein L-histidine = ADP + protein N-phospho-L-histidine.</text>
        <dbReference type="EC" id="2.7.13.3"/>
    </reaction>
</comment>
<dbReference type="PANTHER" id="PTHR24421">
    <property type="entry name" value="NITRATE/NITRITE SENSOR PROTEIN NARX-RELATED"/>
    <property type="match status" value="1"/>
</dbReference>
<dbReference type="PANTHER" id="PTHR24421:SF10">
    <property type="entry name" value="NITRATE_NITRITE SENSOR PROTEIN NARQ"/>
    <property type="match status" value="1"/>
</dbReference>
<dbReference type="EC" id="2.7.13.3" evidence="2"/>
<dbReference type="Pfam" id="PF07730">
    <property type="entry name" value="HisKA_3"/>
    <property type="match status" value="1"/>
</dbReference>
<evidence type="ECO:0000256" key="2">
    <source>
        <dbReference type="ARBA" id="ARBA00012438"/>
    </source>
</evidence>
<dbReference type="AlphaFoldDB" id="A0A412AZ53"/>
<keyword evidence="3" id="KW-0597">Phosphoprotein</keyword>
<feature type="transmembrane region" description="Helical" evidence="9">
    <location>
        <begin position="141"/>
        <end position="161"/>
    </location>
</feature>
<evidence type="ECO:0000256" key="4">
    <source>
        <dbReference type="ARBA" id="ARBA00022679"/>
    </source>
</evidence>
<dbReference type="PROSITE" id="PS51257">
    <property type="entry name" value="PROKAR_LIPOPROTEIN"/>
    <property type="match status" value="1"/>
</dbReference>
<evidence type="ECO:0000256" key="1">
    <source>
        <dbReference type="ARBA" id="ARBA00000085"/>
    </source>
</evidence>
<evidence type="ECO:0000256" key="3">
    <source>
        <dbReference type="ARBA" id="ARBA00022553"/>
    </source>
</evidence>
<dbReference type="SUPFAM" id="SSF55874">
    <property type="entry name" value="ATPase domain of HSP90 chaperone/DNA topoisomerase II/histidine kinase"/>
    <property type="match status" value="1"/>
</dbReference>
<dbReference type="Gene3D" id="3.30.565.10">
    <property type="entry name" value="Histidine kinase-like ATPase, C-terminal domain"/>
    <property type="match status" value="1"/>
</dbReference>
<evidence type="ECO:0000256" key="9">
    <source>
        <dbReference type="SAM" id="Phobius"/>
    </source>
</evidence>
<evidence type="ECO:0000313" key="11">
    <source>
        <dbReference type="EMBL" id="RGQ43081.1"/>
    </source>
</evidence>
<evidence type="ECO:0000256" key="6">
    <source>
        <dbReference type="ARBA" id="ARBA00022777"/>
    </source>
</evidence>
<keyword evidence="9" id="KW-0812">Transmembrane</keyword>
<keyword evidence="8" id="KW-0902">Two-component regulatory system</keyword>
<dbReference type="GO" id="GO:0000155">
    <property type="term" value="F:phosphorelay sensor kinase activity"/>
    <property type="evidence" value="ECO:0007669"/>
    <property type="project" value="InterPro"/>
</dbReference>
<dbReference type="Gene3D" id="1.20.5.1930">
    <property type="match status" value="1"/>
</dbReference>
<keyword evidence="9" id="KW-1133">Transmembrane helix</keyword>
<dbReference type="GO" id="GO:0016020">
    <property type="term" value="C:membrane"/>
    <property type="evidence" value="ECO:0007669"/>
    <property type="project" value="InterPro"/>
</dbReference>
<keyword evidence="7" id="KW-0067">ATP-binding</keyword>